<accession>A0AAD7HJU9</accession>
<proteinExistence type="predicted"/>
<evidence type="ECO:0000313" key="1">
    <source>
        <dbReference type="EMBL" id="KAJ7722364.1"/>
    </source>
</evidence>
<keyword evidence="2" id="KW-1185">Reference proteome</keyword>
<reference evidence="1" key="1">
    <citation type="submission" date="2023-03" db="EMBL/GenBank/DDBJ databases">
        <title>Massive genome expansion in bonnet fungi (Mycena s.s.) driven by repeated elements and novel gene families across ecological guilds.</title>
        <authorList>
            <consortium name="Lawrence Berkeley National Laboratory"/>
            <person name="Harder C.B."/>
            <person name="Miyauchi S."/>
            <person name="Viragh M."/>
            <person name="Kuo A."/>
            <person name="Thoen E."/>
            <person name="Andreopoulos B."/>
            <person name="Lu D."/>
            <person name="Skrede I."/>
            <person name="Drula E."/>
            <person name="Henrissat B."/>
            <person name="Morin E."/>
            <person name="Kohler A."/>
            <person name="Barry K."/>
            <person name="LaButti K."/>
            <person name="Morin E."/>
            <person name="Salamov A."/>
            <person name="Lipzen A."/>
            <person name="Mereny Z."/>
            <person name="Hegedus B."/>
            <person name="Baldrian P."/>
            <person name="Stursova M."/>
            <person name="Weitz H."/>
            <person name="Taylor A."/>
            <person name="Grigoriev I.V."/>
            <person name="Nagy L.G."/>
            <person name="Martin F."/>
            <person name="Kauserud H."/>
        </authorList>
    </citation>
    <scope>NUCLEOTIDE SEQUENCE</scope>
    <source>
        <strain evidence="1">CBHHK182m</strain>
    </source>
</reference>
<name>A0AAD7HJU9_9AGAR</name>
<gene>
    <name evidence="1" type="ORF">B0H16DRAFT_1737745</name>
</gene>
<protein>
    <submittedName>
        <fullName evidence="1">Uncharacterized protein</fullName>
    </submittedName>
</protein>
<comment type="caution">
    <text evidence="1">The sequence shown here is derived from an EMBL/GenBank/DDBJ whole genome shotgun (WGS) entry which is preliminary data.</text>
</comment>
<dbReference type="Proteomes" id="UP001215598">
    <property type="component" value="Unassembled WGS sequence"/>
</dbReference>
<dbReference type="AlphaFoldDB" id="A0AAD7HJU9"/>
<organism evidence="1 2">
    <name type="scientific">Mycena metata</name>
    <dbReference type="NCBI Taxonomy" id="1033252"/>
    <lineage>
        <taxon>Eukaryota</taxon>
        <taxon>Fungi</taxon>
        <taxon>Dikarya</taxon>
        <taxon>Basidiomycota</taxon>
        <taxon>Agaricomycotina</taxon>
        <taxon>Agaricomycetes</taxon>
        <taxon>Agaricomycetidae</taxon>
        <taxon>Agaricales</taxon>
        <taxon>Marasmiineae</taxon>
        <taxon>Mycenaceae</taxon>
        <taxon>Mycena</taxon>
    </lineage>
</organism>
<sequence>MSQAVSGWYTLGNSTPGVLYRVSQALYRPRRNFVDVGPHYTLHSTLNRVLVDVLKPAQLPCIESLHMLSRVLGLTLYIVTLARRAYFAQVLLDTYYSNISNSVDDSVVYQLQPGTYTIVNLGTSTLLRGYREDEPIFVAYTREDPASFALWNIESTGSEVFRIFNLGLGQPACIAREAAEVVSCDDHPAEFFIRQVAEGAYMIGTEDKVWTVDAFPVFSKASSSPDRTESGIDTV</sequence>
<dbReference type="EMBL" id="JARKIB010000220">
    <property type="protein sequence ID" value="KAJ7722364.1"/>
    <property type="molecule type" value="Genomic_DNA"/>
</dbReference>
<evidence type="ECO:0000313" key="2">
    <source>
        <dbReference type="Proteomes" id="UP001215598"/>
    </source>
</evidence>